<feature type="region of interest" description="Disordered" evidence="1">
    <location>
        <begin position="233"/>
        <end position="252"/>
    </location>
</feature>
<accession>A0ABV0RIY6</accession>
<organism evidence="2 3">
    <name type="scientific">Xenoophorus captivus</name>
    <dbReference type="NCBI Taxonomy" id="1517983"/>
    <lineage>
        <taxon>Eukaryota</taxon>
        <taxon>Metazoa</taxon>
        <taxon>Chordata</taxon>
        <taxon>Craniata</taxon>
        <taxon>Vertebrata</taxon>
        <taxon>Euteleostomi</taxon>
        <taxon>Actinopterygii</taxon>
        <taxon>Neopterygii</taxon>
        <taxon>Teleostei</taxon>
        <taxon>Neoteleostei</taxon>
        <taxon>Acanthomorphata</taxon>
        <taxon>Ovalentaria</taxon>
        <taxon>Atherinomorphae</taxon>
        <taxon>Cyprinodontiformes</taxon>
        <taxon>Goodeidae</taxon>
        <taxon>Xenoophorus</taxon>
    </lineage>
</organism>
<comment type="caution">
    <text evidence="2">The sequence shown here is derived from an EMBL/GenBank/DDBJ whole genome shotgun (WGS) entry which is preliminary data.</text>
</comment>
<sequence length="252" mass="26714">DHRLVQIPVLMPLVYQNGKLGGHSPLETLNQPIALGMKRGGPCPRDAKPPADSTEHLHLKIPTLITVQLFRSTKPAEHLACQSLSCGDSALAGDGICLWPLGKIVHGNQDVARTSMPTCSIGAPTWYCCRGHVSAGLADFLLCRYHNSEHGALHLDCNQANGILTRGAAVSQRPQNGPPLPSHGPSEAPWSTAVGAPPAGECCNVLPELVTANKGHHRDRKCRTTGITEPLSLGPLMPLSPHWAAGQPPPTT</sequence>
<protein>
    <submittedName>
        <fullName evidence="2">Uncharacterized protein</fullName>
    </submittedName>
</protein>
<evidence type="ECO:0000313" key="2">
    <source>
        <dbReference type="EMBL" id="MEQ2208004.1"/>
    </source>
</evidence>
<evidence type="ECO:0000256" key="1">
    <source>
        <dbReference type="SAM" id="MobiDB-lite"/>
    </source>
</evidence>
<feature type="non-terminal residue" evidence="2">
    <location>
        <position position="1"/>
    </location>
</feature>
<feature type="region of interest" description="Disordered" evidence="1">
    <location>
        <begin position="170"/>
        <end position="191"/>
    </location>
</feature>
<proteinExistence type="predicted"/>
<name>A0ABV0RIY6_9TELE</name>
<reference evidence="2 3" key="1">
    <citation type="submission" date="2021-06" db="EMBL/GenBank/DDBJ databases">
        <authorList>
            <person name="Palmer J.M."/>
        </authorList>
    </citation>
    <scope>NUCLEOTIDE SEQUENCE [LARGE SCALE GENOMIC DNA]</scope>
    <source>
        <strain evidence="2 3">XC_2019</strain>
        <tissue evidence="2">Muscle</tissue>
    </source>
</reference>
<keyword evidence="3" id="KW-1185">Reference proteome</keyword>
<evidence type="ECO:0000313" key="3">
    <source>
        <dbReference type="Proteomes" id="UP001434883"/>
    </source>
</evidence>
<dbReference type="EMBL" id="JAHRIN010047166">
    <property type="protein sequence ID" value="MEQ2208004.1"/>
    <property type="molecule type" value="Genomic_DNA"/>
</dbReference>
<gene>
    <name evidence="2" type="ORF">XENOCAPTIV_022896</name>
</gene>
<dbReference type="Proteomes" id="UP001434883">
    <property type="component" value="Unassembled WGS sequence"/>
</dbReference>